<keyword evidence="2" id="KW-1185">Reference proteome</keyword>
<evidence type="ECO:0000313" key="2">
    <source>
        <dbReference type="Proteomes" id="UP000460715"/>
    </source>
</evidence>
<name>A0A845B3I3_9PROT</name>
<dbReference type="InterPro" id="IPR010865">
    <property type="entry name" value="DUF1499"/>
</dbReference>
<dbReference type="Pfam" id="PF07386">
    <property type="entry name" value="DUF1499"/>
    <property type="match status" value="1"/>
</dbReference>
<dbReference type="AlphaFoldDB" id="A0A845B3I3"/>
<sequence length="152" mass="16645">MRHSVPFRALLGRGAHRLPAPQPIAFDATFRLPPSPNAALAAPAGSALPAHRRLEPYRLAPTALMAALRRVATKRARCSLLAEWPEREQVQWVERTRWTNFPDIIAAQVLPDPAGAALVLYSRSLFGWSDLGVNGRRVAAWLAALDAELRAG</sequence>
<dbReference type="RefSeq" id="WP_160934890.1">
    <property type="nucleotide sequence ID" value="NZ_SNVJ01000001.1"/>
</dbReference>
<dbReference type="Proteomes" id="UP000460715">
    <property type="component" value="Unassembled WGS sequence"/>
</dbReference>
<protein>
    <submittedName>
        <fullName evidence="1">DUF1499 domain-containing protein</fullName>
    </submittedName>
</protein>
<dbReference type="EMBL" id="SNVJ01000001">
    <property type="protein sequence ID" value="MXP61761.1"/>
    <property type="molecule type" value="Genomic_DNA"/>
</dbReference>
<organism evidence="1 2">
    <name type="scientific">Teichococcus coralli</name>
    <dbReference type="NCBI Taxonomy" id="2545983"/>
    <lineage>
        <taxon>Bacteria</taxon>
        <taxon>Pseudomonadati</taxon>
        <taxon>Pseudomonadota</taxon>
        <taxon>Alphaproteobacteria</taxon>
        <taxon>Acetobacterales</taxon>
        <taxon>Roseomonadaceae</taxon>
        <taxon>Roseomonas</taxon>
    </lineage>
</organism>
<proteinExistence type="predicted"/>
<comment type="caution">
    <text evidence="1">The sequence shown here is derived from an EMBL/GenBank/DDBJ whole genome shotgun (WGS) entry which is preliminary data.</text>
</comment>
<dbReference type="OrthoDB" id="8479024at2"/>
<gene>
    <name evidence="1" type="ORF">E0493_00165</name>
</gene>
<accession>A0A845B3I3</accession>
<reference evidence="1 2" key="1">
    <citation type="submission" date="2019-03" db="EMBL/GenBank/DDBJ databases">
        <title>Roseomonas sp. a novel Roseomonas species isolated from Sea whip Gorgonian.</title>
        <authorList>
            <person name="Li F."/>
            <person name="Pan X."/>
            <person name="Huang S."/>
            <person name="Li Z."/>
            <person name="Meng B."/>
        </authorList>
    </citation>
    <scope>NUCLEOTIDE SEQUENCE [LARGE SCALE GENOMIC DNA]</scope>
    <source>
        <strain evidence="1 2">M0104</strain>
    </source>
</reference>
<evidence type="ECO:0000313" key="1">
    <source>
        <dbReference type="EMBL" id="MXP61761.1"/>
    </source>
</evidence>